<evidence type="ECO:0000259" key="1">
    <source>
        <dbReference type="Pfam" id="PF08628"/>
    </source>
</evidence>
<sequence length="207" mass="22925">MTQIYKTVGEDIEGITGADSMLEIIVQELGAQVAMQSDGARAVDEGALFVDPLSDLFIEVFGLKSRRNWLRRQAMSVLLRHILGGTVERRVRLAAQGAVADTLLAGLVATLRQSMWPELRGQAQKFRAPPPRSPEVREQTAASAQSRVLWYVPRLLGSMVGRRNARDGARLLFDAFQDRTANLSLVLHAFDAAAATLFPEIRYQLDH</sequence>
<evidence type="ECO:0000313" key="3">
    <source>
        <dbReference type="Proteomes" id="UP001143981"/>
    </source>
</evidence>
<dbReference type="InterPro" id="IPR013937">
    <property type="entry name" value="Sorting_nexin_C"/>
</dbReference>
<dbReference type="PANTHER" id="PTHR22775">
    <property type="entry name" value="SORTING NEXIN"/>
    <property type="match status" value="1"/>
</dbReference>
<dbReference type="Proteomes" id="UP001143981">
    <property type="component" value="Unassembled WGS sequence"/>
</dbReference>
<name>A0A9W7XVN7_9FUNG</name>
<gene>
    <name evidence="2" type="primary">TRM8_3</name>
    <name evidence="2" type="ORF">LPJ61_006247</name>
</gene>
<organism evidence="2 3">
    <name type="scientific">Coemansia biformis</name>
    <dbReference type="NCBI Taxonomy" id="1286918"/>
    <lineage>
        <taxon>Eukaryota</taxon>
        <taxon>Fungi</taxon>
        <taxon>Fungi incertae sedis</taxon>
        <taxon>Zoopagomycota</taxon>
        <taxon>Kickxellomycotina</taxon>
        <taxon>Kickxellomycetes</taxon>
        <taxon>Kickxellales</taxon>
        <taxon>Kickxellaceae</taxon>
        <taxon>Coemansia</taxon>
    </lineage>
</organism>
<reference evidence="2" key="1">
    <citation type="submission" date="2022-07" db="EMBL/GenBank/DDBJ databases">
        <title>Phylogenomic reconstructions and comparative analyses of Kickxellomycotina fungi.</title>
        <authorList>
            <person name="Reynolds N.K."/>
            <person name="Stajich J.E."/>
            <person name="Barry K."/>
            <person name="Grigoriev I.V."/>
            <person name="Crous P."/>
            <person name="Smith M.E."/>
        </authorList>
    </citation>
    <scope>NUCLEOTIDE SEQUENCE</scope>
    <source>
        <strain evidence="2">BCRC 34381</strain>
    </source>
</reference>
<proteinExistence type="predicted"/>
<dbReference type="OrthoDB" id="120967at2759"/>
<feature type="domain" description="Sorting nexin C-terminal" evidence="1">
    <location>
        <begin position="69"/>
        <end position="179"/>
    </location>
</feature>
<dbReference type="Pfam" id="PF08628">
    <property type="entry name" value="Nexin_C"/>
    <property type="match status" value="1"/>
</dbReference>
<dbReference type="AlphaFoldDB" id="A0A9W7XVN7"/>
<evidence type="ECO:0000313" key="2">
    <source>
        <dbReference type="EMBL" id="KAJ1719827.1"/>
    </source>
</evidence>
<dbReference type="GO" id="GO:0035091">
    <property type="term" value="F:phosphatidylinositol binding"/>
    <property type="evidence" value="ECO:0007669"/>
    <property type="project" value="TreeGrafter"/>
</dbReference>
<dbReference type="PANTHER" id="PTHR22775:SF3">
    <property type="entry name" value="SORTING NEXIN-13"/>
    <property type="match status" value="1"/>
</dbReference>
<dbReference type="EMBL" id="JANBOI010002796">
    <property type="protein sequence ID" value="KAJ1719827.1"/>
    <property type="molecule type" value="Genomic_DNA"/>
</dbReference>
<protein>
    <submittedName>
        <fullName evidence="2">tRNA (Guanine-N(7)-)-methyltransferase (tRNA(m7G46)-methyltransferase)</fullName>
    </submittedName>
</protein>
<keyword evidence="3" id="KW-1185">Reference proteome</keyword>
<accession>A0A9W7XVN7</accession>
<comment type="caution">
    <text evidence="2">The sequence shown here is derived from an EMBL/GenBank/DDBJ whole genome shotgun (WGS) entry which is preliminary data.</text>
</comment>